<evidence type="ECO:0000313" key="1">
    <source>
        <dbReference type="EMBL" id="JAG09584.1"/>
    </source>
</evidence>
<dbReference type="EMBL" id="GBHO01020833">
    <property type="protein sequence ID" value="JAG22771.1"/>
    <property type="molecule type" value="Transcribed_RNA"/>
</dbReference>
<sequence>MTCVSRSKHMSRRKYVFKLFRRNHNNKKNCLSLPMKESVRTRSCLNRHHCLVLRTLYNLQPICATQQQQQQSKSKLQLCDVTATLLFVAIETTSRVQTTSLIVRGDMHGTLYYSCRYTAGVDVLGVTSAPRTWYVYSGKPPHVSQMP</sequence>
<protein>
    <submittedName>
        <fullName evidence="2">Accessory gland protein Acp53Ea</fullName>
    </submittedName>
</protein>
<reference evidence="2" key="1">
    <citation type="journal article" date="2014" name="PLoS ONE">
        <title>Transcriptome-Based Identification of ABC Transporters in the Western Tarnished Plant Bug Lygus hesperus.</title>
        <authorList>
            <person name="Hull J.J."/>
            <person name="Chaney K."/>
            <person name="Geib S.M."/>
            <person name="Fabrick J.A."/>
            <person name="Brent C.S."/>
            <person name="Walsh D."/>
            <person name="Lavine L.C."/>
        </authorList>
    </citation>
    <scope>NUCLEOTIDE SEQUENCE</scope>
</reference>
<dbReference type="EMBL" id="GBHO01034020">
    <property type="protein sequence ID" value="JAG09584.1"/>
    <property type="molecule type" value="Transcribed_RNA"/>
</dbReference>
<dbReference type="AlphaFoldDB" id="A0A0A9XT03"/>
<reference evidence="2" key="2">
    <citation type="submission" date="2014-07" db="EMBL/GenBank/DDBJ databases">
        <authorList>
            <person name="Hull J."/>
        </authorList>
    </citation>
    <scope>NUCLEOTIDE SEQUENCE</scope>
</reference>
<evidence type="ECO:0000313" key="2">
    <source>
        <dbReference type="EMBL" id="JAG22771.1"/>
    </source>
</evidence>
<name>A0A0A9XT03_LYGHE</name>
<accession>A0A0A9XT03</accession>
<organism evidence="2">
    <name type="scientific">Lygus hesperus</name>
    <name type="common">Western plant bug</name>
    <dbReference type="NCBI Taxonomy" id="30085"/>
    <lineage>
        <taxon>Eukaryota</taxon>
        <taxon>Metazoa</taxon>
        <taxon>Ecdysozoa</taxon>
        <taxon>Arthropoda</taxon>
        <taxon>Hexapoda</taxon>
        <taxon>Insecta</taxon>
        <taxon>Pterygota</taxon>
        <taxon>Neoptera</taxon>
        <taxon>Paraneoptera</taxon>
        <taxon>Hemiptera</taxon>
        <taxon>Heteroptera</taxon>
        <taxon>Panheteroptera</taxon>
        <taxon>Cimicomorpha</taxon>
        <taxon>Miridae</taxon>
        <taxon>Mirini</taxon>
        <taxon>Lygus</taxon>
    </lineage>
</organism>
<proteinExistence type="predicted"/>
<gene>
    <name evidence="2" type="primary">Acp53Ea_0</name>
    <name evidence="1" type="synonym">Acp53Ea_1</name>
    <name evidence="2" type="ORF">CM83_77303</name>
    <name evidence="1" type="ORF">CM83_77305</name>
</gene>